<dbReference type="PANTHER" id="PTHR10894:SF0">
    <property type="entry name" value="NUCLEOLAR PROTEIN 56"/>
    <property type="match status" value="1"/>
</dbReference>
<dbReference type="GO" id="GO:0031428">
    <property type="term" value="C:box C/D methylation guide snoRNP complex"/>
    <property type="evidence" value="ECO:0007669"/>
    <property type="project" value="InterPro"/>
</dbReference>
<proteinExistence type="predicted"/>
<dbReference type="Pfam" id="PF08156">
    <property type="entry name" value="NOP5NT"/>
    <property type="match status" value="1"/>
</dbReference>
<dbReference type="InterPro" id="IPR012974">
    <property type="entry name" value="NOP58/56_N"/>
</dbReference>
<name>A0A0T6AVS6_9SCAR</name>
<dbReference type="Proteomes" id="UP000051574">
    <property type="component" value="Unassembled WGS sequence"/>
</dbReference>
<dbReference type="PANTHER" id="PTHR10894">
    <property type="entry name" value="NUCLEOLAR PROTEIN 5 NUCLEOLAR PROTEIN NOP5 NOP58"/>
    <property type="match status" value="1"/>
</dbReference>
<feature type="non-terminal residue" evidence="2">
    <location>
        <position position="133"/>
    </location>
</feature>
<evidence type="ECO:0000313" key="2">
    <source>
        <dbReference type="EMBL" id="KRT79247.1"/>
    </source>
</evidence>
<evidence type="ECO:0000259" key="1">
    <source>
        <dbReference type="Pfam" id="PF08156"/>
    </source>
</evidence>
<dbReference type="GO" id="GO:0032040">
    <property type="term" value="C:small-subunit processome"/>
    <property type="evidence" value="ECO:0007669"/>
    <property type="project" value="InterPro"/>
</dbReference>
<keyword evidence="3" id="KW-1185">Reference proteome</keyword>
<comment type="caution">
    <text evidence="2">The sequence shown here is derived from an EMBL/GenBank/DDBJ whole genome shotgun (WGS) entry which is preliminary data.</text>
</comment>
<dbReference type="AlphaFoldDB" id="A0A0T6AVS6"/>
<evidence type="ECO:0000313" key="3">
    <source>
        <dbReference type="Proteomes" id="UP000051574"/>
    </source>
</evidence>
<gene>
    <name evidence="2" type="ORF">AMK59_8672</name>
</gene>
<sequence length="133" mass="14565">MTKLMALFEHAAGYGLFRVEEFEEIGMFLPQLEAAVADVSRFNSIVKLVAFFPFKTAVSALENINAVSEGVVTEDLQQFLDVGISKKNKVTLGVSDNKLGAAITEILGVQCNFVGVVPEVLRGIRHHFPKLVK</sequence>
<accession>A0A0T6AVS6</accession>
<feature type="domain" description="Nucleolar protein 58/56 N-terminal" evidence="1">
    <location>
        <begin position="7"/>
        <end position="70"/>
    </location>
</feature>
<protein>
    <recommendedName>
        <fullName evidence="1">Nucleolar protein 58/56 N-terminal domain-containing protein</fullName>
    </recommendedName>
</protein>
<organism evidence="2 3">
    <name type="scientific">Oryctes borbonicus</name>
    <dbReference type="NCBI Taxonomy" id="1629725"/>
    <lineage>
        <taxon>Eukaryota</taxon>
        <taxon>Metazoa</taxon>
        <taxon>Ecdysozoa</taxon>
        <taxon>Arthropoda</taxon>
        <taxon>Hexapoda</taxon>
        <taxon>Insecta</taxon>
        <taxon>Pterygota</taxon>
        <taxon>Neoptera</taxon>
        <taxon>Endopterygota</taxon>
        <taxon>Coleoptera</taxon>
        <taxon>Polyphaga</taxon>
        <taxon>Scarabaeiformia</taxon>
        <taxon>Scarabaeidae</taxon>
        <taxon>Dynastinae</taxon>
        <taxon>Oryctes</taxon>
    </lineage>
</organism>
<dbReference type="GO" id="GO:0030515">
    <property type="term" value="F:snoRNA binding"/>
    <property type="evidence" value="ECO:0007669"/>
    <property type="project" value="InterPro"/>
</dbReference>
<dbReference type="OrthoDB" id="6780543at2759"/>
<dbReference type="EMBL" id="LJIG01022687">
    <property type="protein sequence ID" value="KRT79247.1"/>
    <property type="molecule type" value="Genomic_DNA"/>
</dbReference>
<dbReference type="InterPro" id="IPR045056">
    <property type="entry name" value="Nop56/Nop58"/>
</dbReference>
<reference evidence="2 3" key="1">
    <citation type="submission" date="2015-09" db="EMBL/GenBank/DDBJ databases">
        <title>Draft genome of the scarab beetle Oryctes borbonicus.</title>
        <authorList>
            <person name="Meyer J.M."/>
            <person name="Markov G.V."/>
            <person name="Baskaran P."/>
            <person name="Herrmann M."/>
            <person name="Sommer R.J."/>
            <person name="Roedelsperger C."/>
        </authorList>
    </citation>
    <scope>NUCLEOTIDE SEQUENCE [LARGE SCALE GENOMIC DNA]</scope>
    <source>
        <strain evidence="2">OB123</strain>
        <tissue evidence="2">Whole animal</tissue>
    </source>
</reference>